<keyword evidence="2" id="KW-1133">Transmembrane helix</keyword>
<proteinExistence type="predicted"/>
<accession>A0AA39ZHV0</accession>
<feature type="chain" id="PRO_5041322888" description="J domain-containing protein" evidence="3">
    <location>
        <begin position="23"/>
        <end position="419"/>
    </location>
</feature>
<feature type="compositionally biased region" description="Polar residues" evidence="1">
    <location>
        <begin position="156"/>
        <end position="165"/>
    </location>
</feature>
<name>A0AA39ZHV0_9PEZI</name>
<evidence type="ECO:0000256" key="3">
    <source>
        <dbReference type="SAM" id="SignalP"/>
    </source>
</evidence>
<keyword evidence="3" id="KW-0732">Signal</keyword>
<evidence type="ECO:0000313" key="4">
    <source>
        <dbReference type="EMBL" id="KAK0671328.1"/>
    </source>
</evidence>
<keyword evidence="5" id="KW-1185">Reference proteome</keyword>
<organism evidence="4 5">
    <name type="scientific">Cercophora samala</name>
    <dbReference type="NCBI Taxonomy" id="330535"/>
    <lineage>
        <taxon>Eukaryota</taxon>
        <taxon>Fungi</taxon>
        <taxon>Dikarya</taxon>
        <taxon>Ascomycota</taxon>
        <taxon>Pezizomycotina</taxon>
        <taxon>Sordariomycetes</taxon>
        <taxon>Sordariomycetidae</taxon>
        <taxon>Sordariales</taxon>
        <taxon>Lasiosphaeriaceae</taxon>
        <taxon>Cercophora</taxon>
    </lineage>
</organism>
<keyword evidence="2" id="KW-0472">Membrane</keyword>
<evidence type="ECO:0000313" key="5">
    <source>
        <dbReference type="Proteomes" id="UP001174997"/>
    </source>
</evidence>
<evidence type="ECO:0000256" key="2">
    <source>
        <dbReference type="SAM" id="Phobius"/>
    </source>
</evidence>
<reference evidence="4" key="1">
    <citation type="submission" date="2023-06" db="EMBL/GenBank/DDBJ databases">
        <title>Genome-scale phylogeny and comparative genomics of the fungal order Sordariales.</title>
        <authorList>
            <consortium name="Lawrence Berkeley National Laboratory"/>
            <person name="Hensen N."/>
            <person name="Bonometti L."/>
            <person name="Westerberg I."/>
            <person name="Brannstrom I.O."/>
            <person name="Guillou S."/>
            <person name="Cros-Aarteil S."/>
            <person name="Calhoun S."/>
            <person name="Haridas S."/>
            <person name="Kuo A."/>
            <person name="Mondo S."/>
            <person name="Pangilinan J."/>
            <person name="Riley R."/>
            <person name="Labutti K."/>
            <person name="Andreopoulos B."/>
            <person name="Lipzen A."/>
            <person name="Chen C."/>
            <person name="Yanf M."/>
            <person name="Daum C."/>
            <person name="Ng V."/>
            <person name="Clum A."/>
            <person name="Steindorff A."/>
            <person name="Ohm R."/>
            <person name="Martin F."/>
            <person name="Silar P."/>
            <person name="Natvig D."/>
            <person name="Lalanne C."/>
            <person name="Gautier V."/>
            <person name="Ament-Velasquez S.L."/>
            <person name="Kruys A."/>
            <person name="Hutchinson M.I."/>
            <person name="Powell A.J."/>
            <person name="Barry K."/>
            <person name="Miller A.N."/>
            <person name="Grigoriev I.V."/>
            <person name="Debuchy R."/>
            <person name="Gladieux P."/>
            <person name="Thoren M.H."/>
            <person name="Johannesson H."/>
        </authorList>
    </citation>
    <scope>NUCLEOTIDE SEQUENCE</scope>
    <source>
        <strain evidence="4">CBS 307.81</strain>
    </source>
</reference>
<dbReference type="Proteomes" id="UP001174997">
    <property type="component" value="Unassembled WGS sequence"/>
</dbReference>
<dbReference type="EMBL" id="JAULSY010000022">
    <property type="protein sequence ID" value="KAK0671328.1"/>
    <property type="molecule type" value="Genomic_DNA"/>
</dbReference>
<dbReference type="AlphaFoldDB" id="A0AA39ZHV0"/>
<evidence type="ECO:0000256" key="1">
    <source>
        <dbReference type="SAM" id="MobiDB-lite"/>
    </source>
</evidence>
<evidence type="ECO:0008006" key="6">
    <source>
        <dbReference type="Google" id="ProtNLM"/>
    </source>
</evidence>
<keyword evidence="2" id="KW-0812">Transmembrane</keyword>
<feature type="transmembrane region" description="Helical" evidence="2">
    <location>
        <begin position="295"/>
        <end position="314"/>
    </location>
</feature>
<sequence>MFNPGAIYAILLMALPLVDIAARSSTPYSILGVTGFSSQDEIDDAYNDLLQTLQDQNEKGLWAGDGDQEQLAKKKTEIHDAHLTITDPLERCYWHRDTGVRDWYGLPSLCWDEIVKEKLEALRDAIAQEDFSKLTWWPRSSKYSRSPAAQPHQEPEQATETSTKQELPVTTTKTPERKTSTVDTVTEPAARIPLMYISPKPKSKLSWISTLYDDSSRKLLTMAKMVTEKVWRTAVSTVSAMSYPVTILLPRFRTWLDTALPVIHSKASAVKQSVLATISLLGSYSQTALAQAKTWLAMLWAYICLAATAAWAYLTTCFKVVRKYLGPLAPSPSSDSFPTEGAPQPTIRPDAGFNADIIRSLDGEQETVLTKLTSLLPGSDVTDALLPSTTNTLRFKSQYGLYHSISVTESAQVTKPANV</sequence>
<comment type="caution">
    <text evidence="4">The sequence shown here is derived from an EMBL/GenBank/DDBJ whole genome shotgun (WGS) entry which is preliminary data.</text>
</comment>
<feature type="signal peptide" evidence="3">
    <location>
        <begin position="1"/>
        <end position="22"/>
    </location>
</feature>
<protein>
    <recommendedName>
        <fullName evidence="6">J domain-containing protein</fullName>
    </recommendedName>
</protein>
<gene>
    <name evidence="4" type="ORF">QBC41DRAFT_219732</name>
</gene>
<feature type="region of interest" description="Disordered" evidence="1">
    <location>
        <begin position="143"/>
        <end position="183"/>
    </location>
</feature>